<dbReference type="Gene3D" id="3.30.70.270">
    <property type="match status" value="1"/>
</dbReference>
<feature type="repeat" description="TPR" evidence="1">
    <location>
        <begin position="330"/>
        <end position="363"/>
    </location>
</feature>
<dbReference type="InterPro" id="IPR019734">
    <property type="entry name" value="TPR_rpt"/>
</dbReference>
<evidence type="ECO:0000313" key="3">
    <source>
        <dbReference type="EMBL" id="MBC8199982.1"/>
    </source>
</evidence>
<proteinExistence type="predicted"/>
<evidence type="ECO:0000313" key="4">
    <source>
        <dbReference type="Proteomes" id="UP000603545"/>
    </source>
</evidence>
<dbReference type="PANTHER" id="PTHR12558">
    <property type="entry name" value="CELL DIVISION CYCLE 16,23,27"/>
    <property type="match status" value="1"/>
</dbReference>
<organism evidence="3 4">
    <name type="scientific">Candidatus Desulfaltia bathyphila</name>
    <dbReference type="NCBI Taxonomy" id="2841697"/>
    <lineage>
        <taxon>Bacteria</taxon>
        <taxon>Pseudomonadati</taxon>
        <taxon>Thermodesulfobacteriota</taxon>
        <taxon>Desulfobacteria</taxon>
        <taxon>Desulfobacterales</taxon>
        <taxon>Desulfobacterales incertae sedis</taxon>
        <taxon>Candidatus Desulfaltia</taxon>
    </lineage>
</organism>
<dbReference type="InterPro" id="IPR043128">
    <property type="entry name" value="Rev_trsase/Diguanyl_cyclase"/>
</dbReference>
<feature type="repeat" description="TPR" evidence="1">
    <location>
        <begin position="399"/>
        <end position="432"/>
    </location>
</feature>
<evidence type="ECO:0000259" key="2">
    <source>
        <dbReference type="PROSITE" id="PS50887"/>
    </source>
</evidence>
<feature type="repeat" description="TPR" evidence="1">
    <location>
        <begin position="296"/>
        <end position="329"/>
    </location>
</feature>
<dbReference type="PROSITE" id="PS50887">
    <property type="entry name" value="GGDEF"/>
    <property type="match status" value="1"/>
</dbReference>
<feature type="domain" description="GGDEF" evidence="2">
    <location>
        <begin position="68"/>
        <end position="194"/>
    </location>
</feature>
<dbReference type="PROSITE" id="PS50293">
    <property type="entry name" value="TPR_REGION"/>
    <property type="match status" value="1"/>
</dbReference>
<dbReference type="EMBL" id="JACNLL010000072">
    <property type="protein sequence ID" value="MBC8199982.1"/>
    <property type="molecule type" value="Genomic_DNA"/>
</dbReference>
<dbReference type="InterPro" id="IPR029787">
    <property type="entry name" value="Nucleotide_cyclase"/>
</dbReference>
<dbReference type="Pfam" id="PF13432">
    <property type="entry name" value="TPR_16"/>
    <property type="match status" value="1"/>
</dbReference>
<dbReference type="Pfam" id="PF00515">
    <property type="entry name" value="TPR_1"/>
    <property type="match status" value="1"/>
</dbReference>
<dbReference type="PROSITE" id="PS50005">
    <property type="entry name" value="TPR"/>
    <property type="match status" value="5"/>
</dbReference>
<gene>
    <name evidence="3" type="ORF">H8E80_08065</name>
</gene>
<dbReference type="PANTHER" id="PTHR12558:SF13">
    <property type="entry name" value="CELL DIVISION CYCLE PROTEIN 27 HOMOLOG"/>
    <property type="match status" value="1"/>
</dbReference>
<dbReference type="InterPro" id="IPR000160">
    <property type="entry name" value="GGDEF_dom"/>
</dbReference>
<comment type="caution">
    <text evidence="3">The sequence shown here is derived from an EMBL/GenBank/DDBJ whole genome shotgun (WGS) entry which is preliminary data.</text>
</comment>
<dbReference type="Pfam" id="PF13181">
    <property type="entry name" value="TPR_8"/>
    <property type="match status" value="1"/>
</dbReference>
<dbReference type="AlphaFoldDB" id="A0A8J6N8J4"/>
<dbReference type="SUPFAM" id="SSF55073">
    <property type="entry name" value="Nucleotide cyclase"/>
    <property type="match status" value="1"/>
</dbReference>
<evidence type="ECO:0000256" key="1">
    <source>
        <dbReference type="PROSITE-ProRule" id="PRU00339"/>
    </source>
</evidence>
<name>A0A8J6N8J4_9BACT</name>
<dbReference type="Proteomes" id="UP000603545">
    <property type="component" value="Unassembled WGS sequence"/>
</dbReference>
<dbReference type="Gene3D" id="1.25.40.10">
    <property type="entry name" value="Tetratricopeptide repeat domain"/>
    <property type="match status" value="2"/>
</dbReference>
<sequence length="449" mass="50265">MKQNQQKLFHDRSLTHQFLFSRTDSKQMPDKADAGLFLDLDELKREFPDILHNRSLIDYAMKAFDSSLQFGAMVVQIDKPSHKDKPSDINQASNILLDVAKIIDLICGSNNGIWGQTGNSMFGCFFPEADEHLCRDIAKKIKRNLADGGNKTVTIGIALYPTINFDKGKILDNAHKALHHAAFFGPGSAVFFDTISLNISGDRLYQENDINGAIKEFKTALMLDPLNVNVHNSLGVCYGALGALEKALEHFEQAIQIDPREIMALHNAGIVNILTNSKDKALELLLKAESMGEDIFEVAFQAGKLYLEKGEFGKARQLLEKAVKLRPKSGTAFRYLGECYAAAQMTDKAIFAYKKAIKQNPNDAYSLSALGHLFDLQGENPEITTTFCQQSVDIAPENGLFRSRLGRLYLKQNQLKEALTEFEKAHDLGHDSMEFIEKIQDMLQDEQNR</sequence>
<feature type="repeat" description="TPR" evidence="1">
    <location>
        <begin position="228"/>
        <end position="261"/>
    </location>
</feature>
<reference evidence="3 4" key="1">
    <citation type="submission" date="2020-08" db="EMBL/GenBank/DDBJ databases">
        <title>Bridging the membrane lipid divide: bacteria of the FCB group superphylum have the potential to synthesize archaeal ether lipids.</title>
        <authorList>
            <person name="Villanueva L."/>
            <person name="Von Meijenfeldt F.A.B."/>
            <person name="Westbye A.B."/>
            <person name="Yadav S."/>
            <person name="Hopmans E.C."/>
            <person name="Dutilh B.E."/>
            <person name="Sinninghe Damste J.S."/>
        </authorList>
    </citation>
    <scope>NUCLEOTIDE SEQUENCE [LARGE SCALE GENOMIC DNA]</scope>
    <source>
        <strain evidence="3">NIOZ-UU82</strain>
    </source>
</reference>
<accession>A0A8J6N8J4</accession>
<feature type="repeat" description="TPR" evidence="1">
    <location>
        <begin position="194"/>
        <end position="227"/>
    </location>
</feature>
<dbReference type="InterPro" id="IPR011990">
    <property type="entry name" value="TPR-like_helical_dom_sf"/>
</dbReference>
<dbReference type="SMART" id="SM00028">
    <property type="entry name" value="TPR"/>
    <property type="match status" value="7"/>
</dbReference>
<protein>
    <submittedName>
        <fullName evidence="3">Tetratricopeptide repeat protein</fullName>
    </submittedName>
</protein>
<dbReference type="SUPFAM" id="SSF81901">
    <property type="entry name" value="HCP-like"/>
    <property type="match status" value="1"/>
</dbReference>
<keyword evidence="1" id="KW-0802">TPR repeat</keyword>